<name>A0A7Z7INL7_9MYCO</name>
<proteinExistence type="predicted"/>
<accession>A0A7Z7INL7</accession>
<comment type="caution">
    <text evidence="1">The sequence shown here is derived from an EMBL/GenBank/DDBJ whole genome shotgun (WGS) entry which is preliminary data.</text>
</comment>
<evidence type="ECO:0000313" key="1">
    <source>
        <dbReference type="EMBL" id="SOJ55593.1"/>
    </source>
</evidence>
<dbReference type="Proteomes" id="UP000554965">
    <property type="component" value="Unassembled WGS sequence"/>
</dbReference>
<dbReference type="AlphaFoldDB" id="A0A7Z7INL7"/>
<dbReference type="EMBL" id="OCTY01000002">
    <property type="protein sequence ID" value="SOJ55593.1"/>
    <property type="molecule type" value="Genomic_DNA"/>
</dbReference>
<protein>
    <submittedName>
        <fullName evidence="1">Uncharacterized protein</fullName>
    </submittedName>
</protein>
<keyword evidence="2" id="KW-1185">Reference proteome</keyword>
<sequence>MPSAVDKGILLLPLAFRTVSDNYVRNGPDEITARIR</sequence>
<evidence type="ECO:0000313" key="2">
    <source>
        <dbReference type="Proteomes" id="UP000554965"/>
    </source>
</evidence>
<gene>
    <name evidence="1" type="ORF">MSIMFB_03075</name>
</gene>
<reference evidence="1 2" key="1">
    <citation type="submission" date="2017-10" db="EMBL/GenBank/DDBJ databases">
        <authorList>
            <consortium name="Urmite Genomes"/>
        </authorList>
    </citation>
    <scope>NUCLEOTIDE SEQUENCE [LARGE SCALE GENOMIC DNA]</scope>
    <source>
        <strain evidence="1 2">FB-527</strain>
    </source>
</reference>
<organism evidence="1 2">
    <name type="scientific">Mycobacterium simulans</name>
    <dbReference type="NCBI Taxonomy" id="627089"/>
    <lineage>
        <taxon>Bacteria</taxon>
        <taxon>Bacillati</taxon>
        <taxon>Actinomycetota</taxon>
        <taxon>Actinomycetes</taxon>
        <taxon>Mycobacteriales</taxon>
        <taxon>Mycobacteriaceae</taxon>
        <taxon>Mycobacterium</taxon>
    </lineage>
</organism>